<dbReference type="EMBL" id="FNFE01000011">
    <property type="protein sequence ID" value="SDL08522.1"/>
    <property type="molecule type" value="Genomic_DNA"/>
</dbReference>
<reference evidence="2" key="1">
    <citation type="submission" date="2016-10" db="EMBL/GenBank/DDBJ databases">
        <authorList>
            <person name="Varghese N."/>
            <person name="Submissions S."/>
        </authorList>
    </citation>
    <scope>NUCLEOTIDE SEQUENCE [LARGE SCALE GENOMIC DNA]</scope>
    <source>
        <strain evidence="2">B4,CECT 8067,JCM 17497</strain>
    </source>
</reference>
<name>A0A1G9H6K5_9EURY</name>
<evidence type="ECO:0000313" key="1">
    <source>
        <dbReference type="EMBL" id="SDL08522.1"/>
    </source>
</evidence>
<proteinExistence type="predicted"/>
<accession>A0A1G9H6K5</accession>
<sequence>MRELGYLRPTLLLEYDDIGFEQDIEVSTNHANVTVKLAGEIANRGYFVGCDCLEEPFAFWSQNTFGSFAPNHVHVIEVRGGKGTDKSHWRLARVF</sequence>
<gene>
    <name evidence="1" type="ORF">SAMN04515672_0122</name>
</gene>
<keyword evidence="2" id="KW-1185">Reference proteome</keyword>
<organism evidence="1 2">
    <name type="scientific">Natronorubrum texcoconense</name>
    <dbReference type="NCBI Taxonomy" id="1095776"/>
    <lineage>
        <taxon>Archaea</taxon>
        <taxon>Methanobacteriati</taxon>
        <taxon>Methanobacteriota</taxon>
        <taxon>Stenosarchaea group</taxon>
        <taxon>Halobacteria</taxon>
        <taxon>Halobacteriales</taxon>
        <taxon>Natrialbaceae</taxon>
        <taxon>Natronorubrum</taxon>
    </lineage>
</organism>
<dbReference type="AlphaFoldDB" id="A0A1G9H6K5"/>
<evidence type="ECO:0000313" key="2">
    <source>
        <dbReference type="Proteomes" id="UP000198882"/>
    </source>
</evidence>
<dbReference type="Proteomes" id="UP000198882">
    <property type="component" value="Unassembled WGS sequence"/>
</dbReference>
<protein>
    <submittedName>
        <fullName evidence="1">Uncharacterized protein</fullName>
    </submittedName>
</protein>
<dbReference type="STRING" id="1095776.SAMN04515672_0122"/>